<keyword evidence="4 7" id="KW-0812">Transmembrane</keyword>
<keyword evidence="10" id="KW-1185">Reference proteome</keyword>
<dbReference type="PANTHER" id="PTHR43386:SF23">
    <property type="entry name" value="ABC TRANSPORTER"/>
    <property type="match status" value="1"/>
</dbReference>
<evidence type="ECO:0000313" key="9">
    <source>
        <dbReference type="EMBL" id="NRF68296.1"/>
    </source>
</evidence>
<dbReference type="InterPro" id="IPR035906">
    <property type="entry name" value="MetI-like_sf"/>
</dbReference>
<feature type="transmembrane region" description="Helical" evidence="7">
    <location>
        <begin position="197"/>
        <end position="219"/>
    </location>
</feature>
<evidence type="ECO:0000259" key="8">
    <source>
        <dbReference type="PROSITE" id="PS50928"/>
    </source>
</evidence>
<dbReference type="Pfam" id="PF00528">
    <property type="entry name" value="BPD_transp_1"/>
    <property type="match status" value="1"/>
</dbReference>
<evidence type="ECO:0000256" key="7">
    <source>
        <dbReference type="RuleBase" id="RU363032"/>
    </source>
</evidence>
<evidence type="ECO:0000256" key="4">
    <source>
        <dbReference type="ARBA" id="ARBA00022692"/>
    </source>
</evidence>
<sequence>MAGSTLESATASAGGGAAEAGLARVLAAADVQAAVPAPAAASGAARRRSVSPWAEAWRRFRRHKLAMISLVVLTLMVLLVLFGPLVWRVPINDIDFRARLATPSWTHPFGTDDLGQDLFARLLYGGRISLAVGFAAMLMAIVVGVVIGAVAGISRGSVDAALMWLTDLFLSLPQLPLLLLMIYLFRDALKAAFGPEVGMFMLIVLVIGGFRWMPVARLVRAQFFSLREKEFVEAARALGASTTRQVVRHILPNSLGPVIVAGTIDVAAAIIAESTLSFLGLGFPPDIPTWGRILYDSKEHLDIAPHWALFPGTAIFLAVLTINYIGDGLRDALDPRRVL</sequence>
<name>A0ABX2EIA1_9BURK</name>
<keyword evidence="6 7" id="KW-0472">Membrane</keyword>
<gene>
    <name evidence="9" type="ORF">HLB44_14985</name>
</gene>
<dbReference type="CDD" id="cd06261">
    <property type="entry name" value="TM_PBP2"/>
    <property type="match status" value="1"/>
</dbReference>
<dbReference type="Gene3D" id="1.10.3720.10">
    <property type="entry name" value="MetI-like"/>
    <property type="match status" value="1"/>
</dbReference>
<accession>A0ABX2EIA1</accession>
<feature type="domain" description="ABC transmembrane type-1" evidence="8">
    <location>
        <begin position="126"/>
        <end position="326"/>
    </location>
</feature>
<keyword evidence="2 7" id="KW-0813">Transport</keyword>
<comment type="caution">
    <text evidence="9">The sequence shown here is derived from an EMBL/GenBank/DDBJ whole genome shotgun (WGS) entry which is preliminary data.</text>
</comment>
<evidence type="ECO:0000256" key="2">
    <source>
        <dbReference type="ARBA" id="ARBA00022448"/>
    </source>
</evidence>
<dbReference type="EMBL" id="JABRWJ010000004">
    <property type="protein sequence ID" value="NRF68296.1"/>
    <property type="molecule type" value="Genomic_DNA"/>
</dbReference>
<dbReference type="InterPro" id="IPR050366">
    <property type="entry name" value="BP-dependent_transpt_permease"/>
</dbReference>
<organism evidence="9 10">
    <name type="scientific">Pseudaquabacterium terrae</name>
    <dbReference type="NCBI Taxonomy" id="2732868"/>
    <lineage>
        <taxon>Bacteria</taxon>
        <taxon>Pseudomonadati</taxon>
        <taxon>Pseudomonadota</taxon>
        <taxon>Betaproteobacteria</taxon>
        <taxon>Burkholderiales</taxon>
        <taxon>Sphaerotilaceae</taxon>
        <taxon>Pseudaquabacterium</taxon>
    </lineage>
</organism>
<keyword evidence="3" id="KW-1003">Cell membrane</keyword>
<evidence type="ECO:0000256" key="6">
    <source>
        <dbReference type="ARBA" id="ARBA00023136"/>
    </source>
</evidence>
<feature type="transmembrane region" description="Helical" evidence="7">
    <location>
        <begin position="128"/>
        <end position="150"/>
    </location>
</feature>
<protein>
    <submittedName>
        <fullName evidence="9">ABC transporter permease</fullName>
    </submittedName>
</protein>
<feature type="transmembrane region" description="Helical" evidence="7">
    <location>
        <begin position="258"/>
        <end position="283"/>
    </location>
</feature>
<evidence type="ECO:0000256" key="5">
    <source>
        <dbReference type="ARBA" id="ARBA00022989"/>
    </source>
</evidence>
<dbReference type="PANTHER" id="PTHR43386">
    <property type="entry name" value="OLIGOPEPTIDE TRANSPORT SYSTEM PERMEASE PROTEIN APPC"/>
    <property type="match status" value="1"/>
</dbReference>
<feature type="transmembrane region" description="Helical" evidence="7">
    <location>
        <begin position="303"/>
        <end position="326"/>
    </location>
</feature>
<dbReference type="SUPFAM" id="SSF161098">
    <property type="entry name" value="MetI-like"/>
    <property type="match status" value="1"/>
</dbReference>
<comment type="subcellular location">
    <subcellularLocation>
        <location evidence="1 7">Cell membrane</location>
        <topology evidence="1 7">Multi-pass membrane protein</topology>
    </subcellularLocation>
</comment>
<proteinExistence type="inferred from homology"/>
<feature type="transmembrane region" description="Helical" evidence="7">
    <location>
        <begin position="65"/>
        <end position="87"/>
    </location>
</feature>
<comment type="similarity">
    <text evidence="7">Belongs to the binding-protein-dependent transport system permease family.</text>
</comment>
<feature type="transmembrane region" description="Helical" evidence="7">
    <location>
        <begin position="162"/>
        <end position="185"/>
    </location>
</feature>
<evidence type="ECO:0000256" key="1">
    <source>
        <dbReference type="ARBA" id="ARBA00004651"/>
    </source>
</evidence>
<keyword evidence="5 7" id="KW-1133">Transmembrane helix</keyword>
<dbReference type="Proteomes" id="UP000737171">
    <property type="component" value="Unassembled WGS sequence"/>
</dbReference>
<dbReference type="Pfam" id="PF12911">
    <property type="entry name" value="OppC_N"/>
    <property type="match status" value="1"/>
</dbReference>
<dbReference type="InterPro" id="IPR025966">
    <property type="entry name" value="OppC_N"/>
</dbReference>
<dbReference type="InterPro" id="IPR000515">
    <property type="entry name" value="MetI-like"/>
</dbReference>
<dbReference type="PROSITE" id="PS50928">
    <property type="entry name" value="ABC_TM1"/>
    <property type="match status" value="1"/>
</dbReference>
<dbReference type="RefSeq" id="WP_173123819.1">
    <property type="nucleotide sequence ID" value="NZ_JABRWJ010000004.1"/>
</dbReference>
<evidence type="ECO:0000313" key="10">
    <source>
        <dbReference type="Proteomes" id="UP000737171"/>
    </source>
</evidence>
<reference evidence="9 10" key="1">
    <citation type="submission" date="2020-05" db="EMBL/GenBank/DDBJ databases">
        <title>Aquincola sp. isolate from soil.</title>
        <authorList>
            <person name="Han J."/>
            <person name="Kim D.-U."/>
        </authorList>
    </citation>
    <scope>NUCLEOTIDE SEQUENCE [LARGE SCALE GENOMIC DNA]</scope>
    <source>
        <strain evidence="9 10">S2</strain>
    </source>
</reference>
<evidence type="ECO:0000256" key="3">
    <source>
        <dbReference type="ARBA" id="ARBA00022475"/>
    </source>
</evidence>